<name>A0A1Q5PUW8_9ACTO</name>
<keyword evidence="6 7" id="KW-0067">ATP-binding</keyword>
<feature type="transmembrane region" description="Helical" evidence="9">
    <location>
        <begin position="392"/>
        <end position="412"/>
    </location>
</feature>
<dbReference type="SUPFAM" id="SSF56112">
    <property type="entry name" value="Protein kinase-like (PK-like)"/>
    <property type="match status" value="1"/>
</dbReference>
<gene>
    <name evidence="11" type="ORF">BSZ40_07445</name>
</gene>
<dbReference type="AlphaFoldDB" id="A0A1Q5PUW8"/>
<reference evidence="12" key="1">
    <citation type="submission" date="2016-12" db="EMBL/GenBank/DDBJ databases">
        <authorList>
            <person name="Meng X."/>
        </authorList>
    </citation>
    <scope>NUCLEOTIDE SEQUENCE [LARGE SCALE GENOMIC DNA]</scope>
    <source>
        <strain evidence="12">DSM 20732</strain>
    </source>
</reference>
<evidence type="ECO:0000256" key="8">
    <source>
        <dbReference type="SAM" id="MobiDB-lite"/>
    </source>
</evidence>
<keyword evidence="9" id="KW-0812">Transmembrane</keyword>
<dbReference type="InterPro" id="IPR000719">
    <property type="entry name" value="Prot_kinase_dom"/>
</dbReference>
<evidence type="ECO:0000256" key="9">
    <source>
        <dbReference type="SAM" id="Phobius"/>
    </source>
</evidence>
<dbReference type="SMART" id="SM00220">
    <property type="entry name" value="S_TKc"/>
    <property type="match status" value="1"/>
</dbReference>
<dbReference type="PANTHER" id="PTHR43289">
    <property type="entry name" value="MITOGEN-ACTIVATED PROTEIN KINASE KINASE KINASE 20-RELATED"/>
    <property type="match status" value="1"/>
</dbReference>
<dbReference type="GO" id="GO:0005524">
    <property type="term" value="F:ATP binding"/>
    <property type="evidence" value="ECO:0007669"/>
    <property type="project" value="UniProtKB-UniRule"/>
</dbReference>
<dbReference type="GO" id="GO:0004674">
    <property type="term" value="F:protein serine/threonine kinase activity"/>
    <property type="evidence" value="ECO:0007669"/>
    <property type="project" value="UniProtKB-KW"/>
</dbReference>
<dbReference type="OrthoDB" id="9762169at2"/>
<feature type="binding site" evidence="7">
    <location>
        <position position="42"/>
    </location>
    <ligand>
        <name>ATP</name>
        <dbReference type="ChEBI" id="CHEBI:30616"/>
    </ligand>
</feature>
<dbReference type="Pfam" id="PF00069">
    <property type="entry name" value="Pkinase"/>
    <property type="match status" value="1"/>
</dbReference>
<keyword evidence="2" id="KW-0723">Serine/threonine-protein kinase</keyword>
<keyword evidence="5" id="KW-0418">Kinase</keyword>
<dbReference type="Proteomes" id="UP000185612">
    <property type="component" value="Unassembled WGS sequence"/>
</dbReference>
<comment type="caution">
    <text evidence="11">The sequence shown here is derived from an EMBL/GenBank/DDBJ whole genome shotgun (WGS) entry which is preliminary data.</text>
</comment>
<dbReference type="EMBL" id="MQVS01000007">
    <property type="protein sequence ID" value="OKL51393.1"/>
    <property type="molecule type" value="Genomic_DNA"/>
</dbReference>
<dbReference type="PROSITE" id="PS50011">
    <property type="entry name" value="PROTEIN_KINASE_DOM"/>
    <property type="match status" value="1"/>
</dbReference>
<dbReference type="PROSITE" id="PS00107">
    <property type="entry name" value="PROTEIN_KINASE_ATP"/>
    <property type="match status" value="1"/>
</dbReference>
<evidence type="ECO:0000256" key="3">
    <source>
        <dbReference type="ARBA" id="ARBA00022679"/>
    </source>
</evidence>
<organism evidence="11 12">
    <name type="scientific">Buchananella hordeovulneris</name>
    <dbReference type="NCBI Taxonomy" id="52770"/>
    <lineage>
        <taxon>Bacteria</taxon>
        <taxon>Bacillati</taxon>
        <taxon>Actinomycetota</taxon>
        <taxon>Actinomycetes</taxon>
        <taxon>Actinomycetales</taxon>
        <taxon>Actinomycetaceae</taxon>
        <taxon>Buchananella</taxon>
    </lineage>
</organism>
<accession>A0A1Q5PUW8</accession>
<dbReference type="PROSITE" id="PS00108">
    <property type="entry name" value="PROTEIN_KINASE_ST"/>
    <property type="match status" value="1"/>
</dbReference>
<keyword evidence="9" id="KW-0472">Membrane</keyword>
<protein>
    <recommendedName>
        <fullName evidence="1">non-specific serine/threonine protein kinase</fullName>
        <ecNumber evidence="1">2.7.11.1</ecNumber>
    </recommendedName>
</protein>
<evidence type="ECO:0000256" key="4">
    <source>
        <dbReference type="ARBA" id="ARBA00022741"/>
    </source>
</evidence>
<dbReference type="Gene3D" id="3.30.200.20">
    <property type="entry name" value="Phosphorylase Kinase, domain 1"/>
    <property type="match status" value="1"/>
</dbReference>
<dbReference type="CDD" id="cd14014">
    <property type="entry name" value="STKc_PknB_like"/>
    <property type="match status" value="1"/>
</dbReference>
<evidence type="ECO:0000256" key="7">
    <source>
        <dbReference type="PROSITE-ProRule" id="PRU10141"/>
    </source>
</evidence>
<proteinExistence type="predicted"/>
<evidence type="ECO:0000256" key="1">
    <source>
        <dbReference type="ARBA" id="ARBA00012513"/>
    </source>
</evidence>
<sequence length="520" mass="54886">MNATPHPPQLAGYEPIRFLGAGGFADVFLYRQPILQRPVAIKIPRRSASQELRDDFAIEASLMARVATHPAVPSLIELGHHADGRAYIAMEYCPVADLGNRVRSEPLSLAETLHYIIHVGGAVEMLHRMGIVHRDIKPGNILLTTYGTPVLTDFGIATHQGTTAQGRAREGFSAPWAAPEQHVAGALAQPAADIYSLCATAWSFLTGRSPYEVPGGDNTPLALAQRVQKGVLPPLPLPGAPASLHAVLRKGLAKRPEDRFSTVMELAKALQAIQTEIGQPHTPITVLTDVDAHESLAMDDAEAGVTVVRRPRVLGSEVPGFADFVAPPPSPARSETENRTVVARRPALGAQPGQSVRAGNPNVPAWSGIGGPQPARSSVSPPTPPARPASKWAIGAGVALVLVGVIALIASLRGQPGTIAELPTQAPTQAQDPVPLHLPPVTGLQVVIADGQVEATWDYHVAEPHTFLYEAEGEGLPSVAEETSDKRVTFAAPPGQICVVVTARASDGRSSESRKACVTN</sequence>
<keyword evidence="9" id="KW-1133">Transmembrane helix</keyword>
<dbReference type="EC" id="2.7.11.1" evidence="1"/>
<evidence type="ECO:0000256" key="2">
    <source>
        <dbReference type="ARBA" id="ARBA00022527"/>
    </source>
</evidence>
<keyword evidence="4 7" id="KW-0547">Nucleotide-binding</keyword>
<evidence type="ECO:0000259" key="10">
    <source>
        <dbReference type="PROSITE" id="PS50011"/>
    </source>
</evidence>
<evidence type="ECO:0000256" key="6">
    <source>
        <dbReference type="ARBA" id="ARBA00022840"/>
    </source>
</evidence>
<keyword evidence="12" id="KW-1185">Reference proteome</keyword>
<feature type="region of interest" description="Disordered" evidence="8">
    <location>
        <begin position="346"/>
        <end position="389"/>
    </location>
</feature>
<dbReference type="Gene3D" id="1.10.510.10">
    <property type="entry name" value="Transferase(Phosphotransferase) domain 1"/>
    <property type="match status" value="1"/>
</dbReference>
<dbReference type="STRING" id="52770.BSZ40_07445"/>
<dbReference type="InterPro" id="IPR008271">
    <property type="entry name" value="Ser/Thr_kinase_AS"/>
</dbReference>
<dbReference type="InterPro" id="IPR011009">
    <property type="entry name" value="Kinase-like_dom_sf"/>
</dbReference>
<dbReference type="InterPro" id="IPR017441">
    <property type="entry name" value="Protein_kinase_ATP_BS"/>
</dbReference>
<dbReference type="RefSeq" id="WP_073824779.1">
    <property type="nucleotide sequence ID" value="NZ_JAUNKL010000009.1"/>
</dbReference>
<evidence type="ECO:0000313" key="12">
    <source>
        <dbReference type="Proteomes" id="UP000185612"/>
    </source>
</evidence>
<evidence type="ECO:0000313" key="11">
    <source>
        <dbReference type="EMBL" id="OKL51393.1"/>
    </source>
</evidence>
<keyword evidence="3" id="KW-0808">Transferase</keyword>
<feature type="domain" description="Protein kinase" evidence="10">
    <location>
        <begin position="13"/>
        <end position="284"/>
    </location>
</feature>
<dbReference type="PANTHER" id="PTHR43289:SF6">
    <property type="entry name" value="SERINE_THREONINE-PROTEIN KINASE NEKL-3"/>
    <property type="match status" value="1"/>
</dbReference>
<evidence type="ECO:0000256" key="5">
    <source>
        <dbReference type="ARBA" id="ARBA00022777"/>
    </source>
</evidence>